<organism evidence="1 2">
    <name type="scientific">Russula earlei</name>
    <dbReference type="NCBI Taxonomy" id="71964"/>
    <lineage>
        <taxon>Eukaryota</taxon>
        <taxon>Fungi</taxon>
        <taxon>Dikarya</taxon>
        <taxon>Basidiomycota</taxon>
        <taxon>Agaricomycotina</taxon>
        <taxon>Agaricomycetes</taxon>
        <taxon>Russulales</taxon>
        <taxon>Russulaceae</taxon>
        <taxon>Russula</taxon>
    </lineage>
</organism>
<gene>
    <name evidence="1" type="ORF">F5148DRAFT_1151023</name>
</gene>
<evidence type="ECO:0000313" key="1">
    <source>
        <dbReference type="EMBL" id="KAI9458324.1"/>
    </source>
</evidence>
<accession>A0ACC0U3F7</accession>
<reference evidence="1" key="1">
    <citation type="submission" date="2021-03" db="EMBL/GenBank/DDBJ databases">
        <title>Evolutionary priming and transition to the ectomycorrhizal habit in an iconic lineage of mushroom-forming fungi: is preadaptation a requirement?</title>
        <authorList>
            <consortium name="DOE Joint Genome Institute"/>
            <person name="Looney B.P."/>
            <person name="Miyauchi S."/>
            <person name="Morin E."/>
            <person name="Drula E."/>
            <person name="Courty P.E."/>
            <person name="Chicoki N."/>
            <person name="Fauchery L."/>
            <person name="Kohler A."/>
            <person name="Kuo A."/>
            <person name="LaButti K."/>
            <person name="Pangilinan J."/>
            <person name="Lipzen A."/>
            <person name="Riley R."/>
            <person name="Andreopoulos W."/>
            <person name="He G."/>
            <person name="Johnson J."/>
            <person name="Barry K.W."/>
            <person name="Grigoriev I.V."/>
            <person name="Nagy L."/>
            <person name="Hibbett D."/>
            <person name="Henrissat B."/>
            <person name="Matheny P.B."/>
            <person name="Labbe J."/>
            <person name="Martin A.F."/>
        </authorList>
    </citation>
    <scope>NUCLEOTIDE SEQUENCE</scope>
    <source>
        <strain evidence="1">BPL698</strain>
    </source>
</reference>
<proteinExistence type="predicted"/>
<name>A0ACC0U3F7_9AGAM</name>
<dbReference type="Proteomes" id="UP001207468">
    <property type="component" value="Unassembled WGS sequence"/>
</dbReference>
<comment type="caution">
    <text evidence="1">The sequence shown here is derived from an EMBL/GenBank/DDBJ whole genome shotgun (WGS) entry which is preliminary data.</text>
</comment>
<sequence>MDECQAIRGRWEEVGQVHAALGTYKKENDLDDEQLDDLIYSSQPTNGFWSRIARAVPQRGVKSVFYHVRRARDPLAKAGKWGAAEDEQLRRAVQKKGNDWVAVAELVQRSPADCSDRFRQHTQYQGIRRRDLLTLHLYGKGAWSSEEEGQLHHAIEELAREDVMSPHNMDRCNETAATFHNNHWILNAGMKEACKFGMTTRGRYIWTDRGMGLAETGILQ</sequence>
<protein>
    <submittedName>
        <fullName evidence="1">Uncharacterized protein</fullName>
    </submittedName>
</protein>
<keyword evidence="2" id="KW-1185">Reference proteome</keyword>
<evidence type="ECO:0000313" key="2">
    <source>
        <dbReference type="Proteomes" id="UP001207468"/>
    </source>
</evidence>
<dbReference type="EMBL" id="JAGFNK010000211">
    <property type="protein sequence ID" value="KAI9458324.1"/>
    <property type="molecule type" value="Genomic_DNA"/>
</dbReference>